<dbReference type="AlphaFoldDB" id="A0A6A0GZI0"/>
<dbReference type="SUPFAM" id="SSF57756">
    <property type="entry name" value="Retrovirus zinc finger-like domains"/>
    <property type="match status" value="1"/>
</dbReference>
<evidence type="ECO:0000256" key="1">
    <source>
        <dbReference type="PROSITE-ProRule" id="PRU00047"/>
    </source>
</evidence>
<evidence type="ECO:0000313" key="3">
    <source>
        <dbReference type="EMBL" id="KAA0193894.1"/>
    </source>
</evidence>
<sequence length="248" mass="27617">MPQPLTQAGDDGRKKAAVLIKALPVKVIADLQRRIKPIKLSEATYSDILPKLTAQFEAQKSEVGAAVKFLNRKQSSTETIETYAKTINDLASACGYKDCCRDRMLRDVFVSGLRSGAIITSLLQDCEGKNFNEIVERAKFLEQLKTDTSEMKPETSYKTEVAPDRNKSSPVPKNYTCIRCGAKAKHLAKNCFAIKLTCKKCSKQGHLAKVCKSGLKARRLEPSEHQCNRRKARTGEASTPLHCFRHLT</sequence>
<dbReference type="PANTHER" id="PTHR37984:SF13">
    <property type="entry name" value="RIBONUCLEASE H"/>
    <property type="match status" value="1"/>
</dbReference>
<dbReference type="PANTHER" id="PTHR37984">
    <property type="entry name" value="PROTEIN CBG26694"/>
    <property type="match status" value="1"/>
</dbReference>
<keyword evidence="1" id="KW-0863">Zinc-finger</keyword>
<name>A0A6A0GZI0_HYAAZ</name>
<dbReference type="EMBL" id="JQDR03010672">
    <property type="protein sequence ID" value="KAA0193894.1"/>
    <property type="molecule type" value="Genomic_DNA"/>
</dbReference>
<feature type="domain" description="CCHC-type" evidence="2">
    <location>
        <begin position="198"/>
        <end position="213"/>
    </location>
</feature>
<reference evidence="3" key="1">
    <citation type="submission" date="2014-08" db="EMBL/GenBank/DDBJ databases">
        <authorList>
            <person name="Murali S."/>
            <person name="Richards S."/>
            <person name="Bandaranaike D."/>
            <person name="Bellair M."/>
            <person name="Blankenburg K."/>
            <person name="Chao H."/>
            <person name="Dinh H."/>
            <person name="Doddapaneni H."/>
            <person name="Dugan-Rocha S."/>
            <person name="Elkadiri S."/>
            <person name="Gnanaolivu R."/>
            <person name="Hughes D."/>
            <person name="Lee S."/>
            <person name="Li M."/>
            <person name="Ming W."/>
            <person name="Munidasa M."/>
            <person name="Muniz J."/>
            <person name="Nguyen L."/>
            <person name="Osuji N."/>
            <person name="Pu L.-L."/>
            <person name="Puazo M."/>
            <person name="Skinner E."/>
            <person name="Qu C."/>
            <person name="Quiroz J."/>
            <person name="Raj R."/>
            <person name="Weissenberger G."/>
            <person name="Xin Y."/>
            <person name="Zou X."/>
            <person name="Han Y."/>
            <person name="Worley K."/>
            <person name="Muzny D."/>
            <person name="Gibbs R."/>
        </authorList>
    </citation>
    <scope>NUCLEOTIDE SEQUENCE</scope>
    <source>
        <strain evidence="3">HAZT.00-mixed</strain>
        <tissue evidence="3">Whole organism</tissue>
    </source>
</reference>
<dbReference type="GO" id="GO:0008270">
    <property type="term" value="F:zinc ion binding"/>
    <property type="evidence" value="ECO:0007669"/>
    <property type="project" value="UniProtKB-KW"/>
</dbReference>
<comment type="caution">
    <text evidence="3">The sequence shown here is derived from an EMBL/GenBank/DDBJ whole genome shotgun (WGS) entry which is preliminary data.</text>
</comment>
<organism evidence="3">
    <name type="scientific">Hyalella azteca</name>
    <name type="common">Amphipod</name>
    <dbReference type="NCBI Taxonomy" id="294128"/>
    <lineage>
        <taxon>Eukaryota</taxon>
        <taxon>Metazoa</taxon>
        <taxon>Ecdysozoa</taxon>
        <taxon>Arthropoda</taxon>
        <taxon>Crustacea</taxon>
        <taxon>Multicrustacea</taxon>
        <taxon>Malacostraca</taxon>
        <taxon>Eumalacostraca</taxon>
        <taxon>Peracarida</taxon>
        <taxon>Amphipoda</taxon>
        <taxon>Senticaudata</taxon>
        <taxon>Talitrida</taxon>
        <taxon>Talitroidea</taxon>
        <taxon>Hyalellidae</taxon>
        <taxon>Hyalella</taxon>
    </lineage>
</organism>
<proteinExistence type="predicted"/>
<dbReference type="InterPro" id="IPR001878">
    <property type="entry name" value="Znf_CCHC"/>
</dbReference>
<reference evidence="3" key="2">
    <citation type="journal article" date="2018" name="Environ. Sci. Technol.">
        <title>The Toxicogenome of Hyalella azteca: A Model for Sediment Ecotoxicology and Evolutionary Toxicology.</title>
        <authorList>
            <person name="Poynton H.C."/>
            <person name="Hasenbein S."/>
            <person name="Benoit J.B."/>
            <person name="Sepulveda M.S."/>
            <person name="Poelchau M.F."/>
            <person name="Hughes D.S.T."/>
            <person name="Murali S.C."/>
            <person name="Chen S."/>
            <person name="Glastad K.M."/>
            <person name="Goodisman M.A.D."/>
            <person name="Werren J.H."/>
            <person name="Vineis J.H."/>
            <person name="Bowen J.L."/>
            <person name="Friedrich M."/>
            <person name="Jones J."/>
            <person name="Robertson H.M."/>
            <person name="Feyereisen R."/>
            <person name="Mechler-Hickson A."/>
            <person name="Mathers N."/>
            <person name="Lee C.E."/>
            <person name="Colbourne J.K."/>
            <person name="Biales A."/>
            <person name="Johnston J.S."/>
            <person name="Wellborn G.A."/>
            <person name="Rosendale A.J."/>
            <person name="Cridge A.G."/>
            <person name="Munoz-Torres M.C."/>
            <person name="Bain P.A."/>
            <person name="Manny A.R."/>
            <person name="Major K.M."/>
            <person name="Lambert F.N."/>
            <person name="Vulpe C.D."/>
            <person name="Tuck P."/>
            <person name="Blalock B.J."/>
            <person name="Lin Y.Y."/>
            <person name="Smith M.E."/>
            <person name="Ochoa-Acuna H."/>
            <person name="Chen M.M."/>
            <person name="Childers C.P."/>
            <person name="Qu J."/>
            <person name="Dugan S."/>
            <person name="Lee S.L."/>
            <person name="Chao H."/>
            <person name="Dinh H."/>
            <person name="Han Y."/>
            <person name="Doddapaneni H."/>
            <person name="Worley K.C."/>
            <person name="Muzny D.M."/>
            <person name="Gibbs R.A."/>
            <person name="Richards S."/>
        </authorList>
    </citation>
    <scope>NUCLEOTIDE SEQUENCE</scope>
    <source>
        <strain evidence="3">HAZT.00-mixed</strain>
        <tissue evidence="3">Whole organism</tissue>
    </source>
</reference>
<reference evidence="3" key="3">
    <citation type="submission" date="2019-06" db="EMBL/GenBank/DDBJ databases">
        <authorList>
            <person name="Poynton C."/>
            <person name="Hasenbein S."/>
            <person name="Benoit J.B."/>
            <person name="Sepulveda M.S."/>
            <person name="Poelchau M.F."/>
            <person name="Murali S.C."/>
            <person name="Chen S."/>
            <person name="Glastad K.M."/>
            <person name="Werren J.H."/>
            <person name="Vineis J.H."/>
            <person name="Bowen J.L."/>
            <person name="Friedrich M."/>
            <person name="Jones J."/>
            <person name="Robertson H.M."/>
            <person name="Feyereisen R."/>
            <person name="Mechler-Hickson A."/>
            <person name="Mathers N."/>
            <person name="Lee C.E."/>
            <person name="Colbourne J.K."/>
            <person name="Biales A."/>
            <person name="Johnston J.S."/>
            <person name="Wellborn G.A."/>
            <person name="Rosendale A.J."/>
            <person name="Cridge A.G."/>
            <person name="Munoz-Torres M.C."/>
            <person name="Bain P.A."/>
            <person name="Manny A.R."/>
            <person name="Major K.M."/>
            <person name="Lambert F.N."/>
            <person name="Vulpe C.D."/>
            <person name="Tuck P."/>
            <person name="Blalock B.J."/>
            <person name="Lin Y.-Y."/>
            <person name="Smith M.E."/>
            <person name="Ochoa-Acuna H."/>
            <person name="Chen M.-J.M."/>
            <person name="Childers C.P."/>
            <person name="Qu J."/>
            <person name="Dugan S."/>
            <person name="Lee S.L."/>
            <person name="Chao H."/>
            <person name="Dinh H."/>
            <person name="Han Y."/>
            <person name="Doddapaneni H."/>
            <person name="Worley K.C."/>
            <person name="Muzny D.M."/>
            <person name="Gibbs R.A."/>
            <person name="Richards S."/>
        </authorList>
    </citation>
    <scope>NUCLEOTIDE SEQUENCE</scope>
    <source>
        <strain evidence="3">HAZT.00-mixed</strain>
        <tissue evidence="3">Whole organism</tissue>
    </source>
</reference>
<dbReference type="Gene3D" id="4.10.60.10">
    <property type="entry name" value="Zinc finger, CCHC-type"/>
    <property type="match status" value="1"/>
</dbReference>
<evidence type="ECO:0000259" key="2">
    <source>
        <dbReference type="PROSITE" id="PS50158"/>
    </source>
</evidence>
<keyword evidence="1" id="KW-0862">Zinc</keyword>
<dbReference type="GO" id="GO:0003676">
    <property type="term" value="F:nucleic acid binding"/>
    <property type="evidence" value="ECO:0007669"/>
    <property type="project" value="InterPro"/>
</dbReference>
<protein>
    <recommendedName>
        <fullName evidence="2">CCHC-type domain-containing protein</fullName>
    </recommendedName>
</protein>
<dbReference type="Proteomes" id="UP000711488">
    <property type="component" value="Unassembled WGS sequence"/>
</dbReference>
<dbReference type="PROSITE" id="PS50158">
    <property type="entry name" value="ZF_CCHC"/>
    <property type="match status" value="1"/>
</dbReference>
<dbReference type="InterPro" id="IPR036875">
    <property type="entry name" value="Znf_CCHC_sf"/>
</dbReference>
<gene>
    <name evidence="3" type="ORF">HAZT_HAZT011099</name>
</gene>
<dbReference type="InterPro" id="IPR050951">
    <property type="entry name" value="Retrovirus_Pol_polyprotein"/>
</dbReference>
<dbReference type="SMART" id="SM00343">
    <property type="entry name" value="ZnF_C2HC"/>
    <property type="match status" value="2"/>
</dbReference>
<dbReference type="OrthoDB" id="7764111at2759"/>
<keyword evidence="1" id="KW-0479">Metal-binding</keyword>
<accession>A0A6A0GZI0</accession>